<gene>
    <name evidence="1" type="ORF">LCGC14_3059880</name>
</gene>
<dbReference type="Pfam" id="PF13385">
    <property type="entry name" value="Laminin_G_3"/>
    <property type="match status" value="1"/>
</dbReference>
<dbReference type="InterPro" id="IPR013320">
    <property type="entry name" value="ConA-like_dom_sf"/>
</dbReference>
<feature type="non-terminal residue" evidence="1">
    <location>
        <position position="1"/>
    </location>
</feature>
<organism evidence="1">
    <name type="scientific">marine sediment metagenome</name>
    <dbReference type="NCBI Taxonomy" id="412755"/>
    <lineage>
        <taxon>unclassified sequences</taxon>
        <taxon>metagenomes</taxon>
        <taxon>ecological metagenomes</taxon>
    </lineage>
</organism>
<dbReference type="Gene3D" id="2.60.120.200">
    <property type="match status" value="1"/>
</dbReference>
<reference evidence="1" key="1">
    <citation type="journal article" date="2015" name="Nature">
        <title>Complex archaea that bridge the gap between prokaryotes and eukaryotes.</title>
        <authorList>
            <person name="Spang A."/>
            <person name="Saw J.H."/>
            <person name="Jorgensen S.L."/>
            <person name="Zaremba-Niedzwiedzka K."/>
            <person name="Martijn J."/>
            <person name="Lind A.E."/>
            <person name="van Eijk R."/>
            <person name="Schleper C."/>
            <person name="Guy L."/>
            <person name="Ettema T.J."/>
        </authorList>
    </citation>
    <scope>NUCLEOTIDE SEQUENCE</scope>
</reference>
<name>A0A0F8YS29_9ZZZZ</name>
<dbReference type="SUPFAM" id="SSF49899">
    <property type="entry name" value="Concanavalin A-like lectins/glucanases"/>
    <property type="match status" value="1"/>
</dbReference>
<comment type="caution">
    <text evidence="1">The sequence shown here is derived from an EMBL/GenBank/DDBJ whole genome shotgun (WGS) entry which is preliminary data.</text>
</comment>
<protein>
    <recommendedName>
        <fullName evidence="2">LamG-like jellyroll fold domain-containing protein</fullName>
    </recommendedName>
</protein>
<dbReference type="AlphaFoldDB" id="A0A0F8YS29"/>
<sequence length="127" mass="13508">VLNVEAEAAGKVKVNFDIVTGGNDGEWITTAAEVTLNAWAQVIITYNSTILTTDPIIYINGSAVGVTESIIPTGARVTDAGGDVTVGNDATQAVTTDGTIGEVLIYNRAFSPREIQDIYIATNWRYK</sequence>
<dbReference type="EMBL" id="LAZR01064761">
    <property type="protein sequence ID" value="KKK56899.1"/>
    <property type="molecule type" value="Genomic_DNA"/>
</dbReference>
<evidence type="ECO:0000313" key="1">
    <source>
        <dbReference type="EMBL" id="KKK56899.1"/>
    </source>
</evidence>
<evidence type="ECO:0008006" key="2">
    <source>
        <dbReference type="Google" id="ProtNLM"/>
    </source>
</evidence>
<proteinExistence type="predicted"/>
<accession>A0A0F8YS29</accession>